<proteinExistence type="predicted"/>
<dbReference type="GO" id="GO:0030139">
    <property type="term" value="C:endocytic vesicle"/>
    <property type="evidence" value="ECO:0007669"/>
    <property type="project" value="TreeGrafter"/>
</dbReference>
<organism evidence="3 4">
    <name type="scientific">Kalanchoe fedtschenkoi</name>
    <name type="common">Lavender scallops</name>
    <name type="synonym">South American air plant</name>
    <dbReference type="NCBI Taxonomy" id="63787"/>
    <lineage>
        <taxon>Eukaryota</taxon>
        <taxon>Viridiplantae</taxon>
        <taxon>Streptophyta</taxon>
        <taxon>Embryophyta</taxon>
        <taxon>Tracheophyta</taxon>
        <taxon>Spermatophyta</taxon>
        <taxon>Magnoliopsida</taxon>
        <taxon>eudicotyledons</taxon>
        <taxon>Gunneridae</taxon>
        <taxon>Pentapetalae</taxon>
        <taxon>Saxifragales</taxon>
        <taxon>Crassulaceae</taxon>
        <taxon>Kalanchoe</taxon>
    </lineage>
</organism>
<sequence>MENAEAFEASTAPLSLHDFFERMRQPAAAEFVKAIKSFVVSFSNKAPNHERDSAAVQDFLSNMERAFREHPLWAGCSVEELDCAGEGLEKYVMTKLFTHVFASLPDDLEVDRQLSDKMALLQQFIRPENLDIKPNFRNEASWLIAQKELQKINMYKSPRDKLACILSCCKVINNILLHASMSSDENPPGADEFLPVLIYVTIKANPPQLHSNLLYIQRYRHHPRLVAEYAYYFTNMLSVESFITNINAKALSMDETEFEMNMESARALNLGLSADTSDMSDQNEQNLENTSNKEAVEIKQGFSNFKTDHVTRPPPSVSKSGKIELRHTKAESSIRKIPSMSDLENKGAFMLLNENRLSRVFQEYPYLFSQVGDLTLDDVESLLNNYKQLVFKYVSLAKGKGSEPLPPPFISMSNSQSQRATPADAERESIEEPVAEKTNNRNEANSWTDEGSIEVSQVPELNSPDYKMPEVSSAQVEADHDHDNS</sequence>
<dbReference type="AlphaFoldDB" id="A0A7N0VBR2"/>
<evidence type="ECO:0000313" key="4">
    <source>
        <dbReference type="Proteomes" id="UP000594263"/>
    </source>
</evidence>
<dbReference type="InterPro" id="IPR003123">
    <property type="entry name" value="VPS9"/>
</dbReference>
<dbReference type="GO" id="GO:0005085">
    <property type="term" value="F:guanyl-nucleotide exchange factor activity"/>
    <property type="evidence" value="ECO:0007669"/>
    <property type="project" value="InterPro"/>
</dbReference>
<dbReference type="InterPro" id="IPR037191">
    <property type="entry name" value="VPS9_dom_sf"/>
</dbReference>
<dbReference type="EnsemblPlants" id="Kaladp0515s0018.1.v1.1">
    <property type="protein sequence ID" value="Kaladp0515s0018.1.v1.1"/>
    <property type="gene ID" value="Kaladp0515s0018.v1.1"/>
</dbReference>
<reference evidence="3" key="1">
    <citation type="submission" date="2021-01" db="UniProtKB">
        <authorList>
            <consortium name="EnsemblPlants"/>
        </authorList>
    </citation>
    <scope>IDENTIFICATION</scope>
</reference>
<feature type="compositionally biased region" description="Polar residues" evidence="1">
    <location>
        <begin position="411"/>
        <end position="420"/>
    </location>
</feature>
<dbReference type="OMA" id="FREYPYL"/>
<dbReference type="Pfam" id="PF02204">
    <property type="entry name" value="VPS9"/>
    <property type="match status" value="1"/>
</dbReference>
<feature type="region of interest" description="Disordered" evidence="1">
    <location>
        <begin position="403"/>
        <end position="485"/>
    </location>
</feature>
<dbReference type="InterPro" id="IPR041545">
    <property type="entry name" value="DUF5601"/>
</dbReference>
<accession>A0A7N0VBR2</accession>
<feature type="compositionally biased region" description="Basic and acidic residues" evidence="1">
    <location>
        <begin position="424"/>
        <end position="440"/>
    </location>
</feature>
<dbReference type="Pfam" id="PF18151">
    <property type="entry name" value="DUF5601"/>
    <property type="match status" value="1"/>
</dbReference>
<dbReference type="InterPro" id="IPR045046">
    <property type="entry name" value="Vps9-like"/>
</dbReference>
<name>A0A7N0VBR2_KALFE</name>
<dbReference type="GO" id="GO:0005829">
    <property type="term" value="C:cytosol"/>
    <property type="evidence" value="ECO:0007669"/>
    <property type="project" value="TreeGrafter"/>
</dbReference>
<feature type="domain" description="VPS9" evidence="2">
    <location>
        <begin position="108"/>
        <end position="252"/>
    </location>
</feature>
<dbReference type="PANTHER" id="PTHR23101">
    <property type="entry name" value="RAB GDP/GTP EXCHANGE FACTOR"/>
    <property type="match status" value="1"/>
</dbReference>
<protein>
    <recommendedName>
        <fullName evidence="2">VPS9 domain-containing protein</fullName>
    </recommendedName>
</protein>
<dbReference type="Gene3D" id="1.20.1050.80">
    <property type="entry name" value="VPS9 domain"/>
    <property type="match status" value="1"/>
</dbReference>
<dbReference type="FunFam" id="1.20.1050.80:FF:000007">
    <property type="entry name" value="Vacuolar protein sorting-associated protein 9A"/>
    <property type="match status" value="1"/>
</dbReference>
<dbReference type="PANTHER" id="PTHR23101:SF25">
    <property type="entry name" value="GTPASE-ACTIVATING PROTEIN AND VPS9 DOMAIN-CONTAINING PROTEIN 1"/>
    <property type="match status" value="1"/>
</dbReference>
<keyword evidence="4" id="KW-1185">Reference proteome</keyword>
<dbReference type="Gene3D" id="1.10.246.120">
    <property type="match status" value="1"/>
</dbReference>
<evidence type="ECO:0000313" key="3">
    <source>
        <dbReference type="EnsemblPlants" id="Kaladp0515s0018.1.v1.1"/>
    </source>
</evidence>
<dbReference type="GO" id="GO:0031267">
    <property type="term" value="F:small GTPase binding"/>
    <property type="evidence" value="ECO:0007669"/>
    <property type="project" value="TreeGrafter"/>
</dbReference>
<dbReference type="PROSITE" id="PS51205">
    <property type="entry name" value="VPS9"/>
    <property type="match status" value="1"/>
</dbReference>
<dbReference type="Proteomes" id="UP000594263">
    <property type="component" value="Unplaced"/>
</dbReference>
<dbReference type="SUPFAM" id="SSF109993">
    <property type="entry name" value="VPS9 domain"/>
    <property type="match status" value="1"/>
</dbReference>
<evidence type="ECO:0000259" key="2">
    <source>
        <dbReference type="PROSITE" id="PS51205"/>
    </source>
</evidence>
<dbReference type="Gramene" id="Kaladp0515s0018.1.v1.1">
    <property type="protein sequence ID" value="Kaladp0515s0018.1.v1.1"/>
    <property type="gene ID" value="Kaladp0515s0018.v1.1"/>
</dbReference>
<dbReference type="GO" id="GO:0016192">
    <property type="term" value="P:vesicle-mediated transport"/>
    <property type="evidence" value="ECO:0007669"/>
    <property type="project" value="InterPro"/>
</dbReference>
<dbReference type="SMART" id="SM00167">
    <property type="entry name" value="VPS9"/>
    <property type="match status" value="1"/>
</dbReference>
<evidence type="ECO:0000256" key="1">
    <source>
        <dbReference type="SAM" id="MobiDB-lite"/>
    </source>
</evidence>